<dbReference type="Proteomes" id="UP000791080">
    <property type="component" value="Unassembled WGS sequence"/>
</dbReference>
<feature type="signal peptide" evidence="1">
    <location>
        <begin position="1"/>
        <end position="23"/>
    </location>
</feature>
<gene>
    <name evidence="2" type="ORF">G443_002635</name>
</gene>
<evidence type="ECO:0000313" key="2">
    <source>
        <dbReference type="EMBL" id="MCP2332365.1"/>
    </source>
</evidence>
<accession>A0ABT1JIM6</accession>
<proteinExistence type="predicted"/>
<evidence type="ECO:0000313" key="3">
    <source>
        <dbReference type="Proteomes" id="UP000791080"/>
    </source>
</evidence>
<comment type="caution">
    <text evidence="2">The sequence shown here is derived from an EMBL/GenBank/DDBJ whole genome shotgun (WGS) entry which is preliminary data.</text>
</comment>
<dbReference type="RefSeq" id="WP_035273242.1">
    <property type="nucleotide sequence ID" value="NZ_AUBJ02000001.1"/>
</dbReference>
<dbReference type="EMBL" id="AUBJ02000001">
    <property type="protein sequence ID" value="MCP2332365.1"/>
    <property type="molecule type" value="Genomic_DNA"/>
</dbReference>
<evidence type="ECO:0008006" key="4">
    <source>
        <dbReference type="Google" id="ProtNLM"/>
    </source>
</evidence>
<protein>
    <recommendedName>
        <fullName evidence="4">Secreted protein</fullName>
    </recommendedName>
</protein>
<sequence>MQVTRNPGLLSLVSSVAAATALAAVAVITVTRADCAETPYYEQRDGAVELVHSCLDAGQLPDTNHPGSDAVLRWQP</sequence>
<reference evidence="2 3" key="1">
    <citation type="submission" date="2022-06" db="EMBL/GenBank/DDBJ databases">
        <title>Genomic Encyclopedia of Type Strains, Phase I: the one thousand microbial genomes (KMG-I) project.</title>
        <authorList>
            <person name="Kyrpides N."/>
        </authorList>
    </citation>
    <scope>NUCLEOTIDE SEQUENCE [LARGE SCALE GENOMIC DNA]</scope>
    <source>
        <strain evidence="2 3">DSM 43889</strain>
    </source>
</reference>
<evidence type="ECO:0000256" key="1">
    <source>
        <dbReference type="SAM" id="SignalP"/>
    </source>
</evidence>
<keyword evidence="3" id="KW-1185">Reference proteome</keyword>
<name>A0ABT1JIM6_ACTCY</name>
<feature type="chain" id="PRO_5047450575" description="Secreted protein" evidence="1">
    <location>
        <begin position="24"/>
        <end position="76"/>
    </location>
</feature>
<keyword evidence="1" id="KW-0732">Signal</keyword>
<organism evidence="2 3">
    <name type="scientific">Actinoalloteichus caeruleus DSM 43889</name>
    <dbReference type="NCBI Taxonomy" id="1120930"/>
    <lineage>
        <taxon>Bacteria</taxon>
        <taxon>Bacillati</taxon>
        <taxon>Actinomycetota</taxon>
        <taxon>Actinomycetes</taxon>
        <taxon>Pseudonocardiales</taxon>
        <taxon>Pseudonocardiaceae</taxon>
        <taxon>Actinoalloteichus</taxon>
        <taxon>Actinoalloteichus cyanogriseus</taxon>
    </lineage>
</organism>